<dbReference type="EMBL" id="LXNG01000025">
    <property type="protein sequence ID" value="OAG66646.1"/>
    <property type="molecule type" value="Genomic_DNA"/>
</dbReference>
<evidence type="ECO:0000313" key="2">
    <source>
        <dbReference type="EMBL" id="OAG66646.1"/>
    </source>
</evidence>
<reference evidence="1 4" key="2">
    <citation type="submission" date="2023-12" db="EMBL/GenBank/DDBJ databases">
        <title>Genome sequencing of Xanthomonas floridensis.</title>
        <authorList>
            <person name="Greer S."/>
            <person name="Harrison J."/>
            <person name="Grant M."/>
            <person name="Vicente J."/>
            <person name="Studholme D."/>
        </authorList>
    </citation>
    <scope>NUCLEOTIDE SEQUENCE [LARGE SCALE GENOMIC DNA]</scope>
    <source>
        <strain evidence="1 4">WHRI 8848</strain>
    </source>
</reference>
<name>A0A1A9M9T7_9XANT</name>
<proteinExistence type="predicted"/>
<gene>
    <name evidence="2" type="ORF">A7D17_20700</name>
    <name evidence="1" type="ORF">VB146_20690</name>
</gene>
<reference evidence="2 3" key="1">
    <citation type="submission" date="2016-05" db="EMBL/GenBank/DDBJ databases">
        <title>Pathogenic, phenotypic and molecular characterisation of Xanthomonas nasturtii sp. nov. and Xanthomonas floridensis sp. nov., new species of Xanthomonas associated with watercress production in Florida.</title>
        <authorList>
            <person name="Vicente J.G."/>
            <person name="Rothwell S."/>
            <person name="Holub E.B."/>
            <person name="Studholme D.J."/>
        </authorList>
    </citation>
    <scope>NUCLEOTIDE SEQUENCE [LARGE SCALE GENOMIC DNA]</scope>
    <source>
        <strain evidence="2 3">WHRI 8848</strain>
    </source>
</reference>
<dbReference type="Proteomes" id="UP001303614">
    <property type="component" value="Unassembled WGS sequence"/>
</dbReference>
<organism evidence="2 3">
    <name type="scientific">Xanthomonas floridensis</name>
    <dbReference type="NCBI Taxonomy" id="1843580"/>
    <lineage>
        <taxon>Bacteria</taxon>
        <taxon>Pseudomonadati</taxon>
        <taxon>Pseudomonadota</taxon>
        <taxon>Gammaproteobacteria</taxon>
        <taxon>Lysobacterales</taxon>
        <taxon>Lysobacteraceae</taxon>
        <taxon>Xanthomonas</taxon>
    </lineage>
</organism>
<dbReference type="AlphaFoldDB" id="A0A1A9M9T7"/>
<comment type="caution">
    <text evidence="2">The sequence shown here is derived from an EMBL/GenBank/DDBJ whole genome shotgun (WGS) entry which is preliminary data.</text>
</comment>
<dbReference type="STRING" id="1843580.A7D17_20700"/>
<evidence type="ECO:0000313" key="1">
    <source>
        <dbReference type="EMBL" id="MEA5126220.1"/>
    </source>
</evidence>
<keyword evidence="4" id="KW-1185">Reference proteome</keyword>
<evidence type="ECO:0000313" key="3">
    <source>
        <dbReference type="Proteomes" id="UP000077659"/>
    </source>
</evidence>
<dbReference type="RefSeq" id="WP_005923902.1">
    <property type="nucleotide sequence ID" value="NZ_JAYFSN010000038.1"/>
</dbReference>
<protein>
    <submittedName>
        <fullName evidence="2">Uncharacterized protein</fullName>
    </submittedName>
</protein>
<accession>A0A1A9M9T7</accession>
<dbReference type="Proteomes" id="UP000077659">
    <property type="component" value="Unassembled WGS sequence"/>
</dbReference>
<sequence>MKYTIEINATVQVAHYMTVEASSPQEALAQCDVDTIANSDFDFEEWFSAPEIHRIEDETGTLIACDYEDHVPDIDDL</sequence>
<dbReference type="OrthoDB" id="6000024at2"/>
<dbReference type="EMBL" id="JAYFSO010000036">
    <property type="protein sequence ID" value="MEA5126220.1"/>
    <property type="molecule type" value="Genomic_DNA"/>
</dbReference>
<evidence type="ECO:0000313" key="4">
    <source>
        <dbReference type="Proteomes" id="UP001303614"/>
    </source>
</evidence>